<accession>A0A2T0FLD8</accession>
<dbReference type="GO" id="GO:0008081">
    <property type="term" value="F:phosphoric diester hydrolase activity"/>
    <property type="evidence" value="ECO:0007669"/>
    <property type="project" value="InterPro"/>
</dbReference>
<dbReference type="InterPro" id="IPR030395">
    <property type="entry name" value="GP_PDE_dom"/>
</dbReference>
<dbReference type="InterPro" id="IPR017946">
    <property type="entry name" value="PLC-like_Pdiesterase_TIM-brl"/>
</dbReference>
<name>A0A2T0FLD8_9ASCO</name>
<dbReference type="STRING" id="45607.A0A2T0FLD8"/>
<dbReference type="Proteomes" id="UP000238350">
    <property type="component" value="Unassembled WGS sequence"/>
</dbReference>
<evidence type="ECO:0000313" key="2">
    <source>
        <dbReference type="EMBL" id="PRT55790.1"/>
    </source>
</evidence>
<dbReference type="GO" id="GO:0006629">
    <property type="term" value="P:lipid metabolic process"/>
    <property type="evidence" value="ECO:0007669"/>
    <property type="project" value="InterPro"/>
</dbReference>
<dbReference type="GeneID" id="36517158"/>
<evidence type="ECO:0000259" key="1">
    <source>
        <dbReference type="PROSITE" id="PS51704"/>
    </source>
</evidence>
<dbReference type="RefSeq" id="XP_024665735.1">
    <property type="nucleotide sequence ID" value="XM_024809967.1"/>
</dbReference>
<dbReference type="PANTHER" id="PTHR43805">
    <property type="entry name" value="GLYCEROPHOSPHORYL DIESTER PHOSPHODIESTERASE"/>
    <property type="match status" value="1"/>
</dbReference>
<dbReference type="AlphaFoldDB" id="A0A2T0FLD8"/>
<proteinExistence type="predicted"/>
<gene>
    <name evidence="2" type="ORF">B9G98_03410</name>
</gene>
<sequence length="308" mass="34967">MSIIGPSPYDSSKPVNIGHRGFRGSYPENTMLALREGIKAGATIVETDIQLASDNVVVMCHDVTTGRCFDSNVVVEETPYHGGLEKLRTKDSFKEPMPTLKQVCEMIINEPEASNAMLMIDIKRSNGPRVVSFVIEVLKSVAPLEVWKKRCVLGVWRLNVMHKVVELAPELDVVFIGFQLKLARKFLEFEQTKGISMNYACYAVRGGPEIIDAARAKHVKIYSWTINHPEAMKWAVASRINGVITDHPDLFQNFLNTISEKDMFSEYFTSNPYKFYSTWDQVQHYCMYLVANAFFFLSDSFPKLFRGV</sequence>
<dbReference type="OrthoDB" id="1058301at2759"/>
<dbReference type="PANTHER" id="PTHR43805:SF1">
    <property type="entry name" value="GP-PDE DOMAIN-CONTAINING PROTEIN"/>
    <property type="match status" value="1"/>
</dbReference>
<reference evidence="2 3" key="1">
    <citation type="submission" date="2017-04" db="EMBL/GenBank/DDBJ databases">
        <title>Genome sequencing of [Candida] sorbophila.</title>
        <authorList>
            <person name="Ahn J.O."/>
        </authorList>
    </citation>
    <scope>NUCLEOTIDE SEQUENCE [LARGE SCALE GENOMIC DNA]</scope>
    <source>
        <strain evidence="2 3">DS02</strain>
    </source>
</reference>
<protein>
    <submittedName>
        <fullName evidence="2">Phosphatidylglycerol phospholipase C</fullName>
    </submittedName>
</protein>
<comment type="caution">
    <text evidence="2">The sequence shown here is derived from an EMBL/GenBank/DDBJ whole genome shotgun (WGS) entry which is preliminary data.</text>
</comment>
<dbReference type="PROSITE" id="PS51704">
    <property type="entry name" value="GP_PDE"/>
    <property type="match status" value="1"/>
</dbReference>
<keyword evidence="3" id="KW-1185">Reference proteome</keyword>
<dbReference type="Gene3D" id="3.20.20.190">
    <property type="entry name" value="Phosphatidylinositol (PI) phosphodiesterase"/>
    <property type="match status" value="1"/>
</dbReference>
<evidence type="ECO:0000313" key="3">
    <source>
        <dbReference type="Proteomes" id="UP000238350"/>
    </source>
</evidence>
<dbReference type="SUPFAM" id="SSF51695">
    <property type="entry name" value="PLC-like phosphodiesterases"/>
    <property type="match status" value="1"/>
</dbReference>
<dbReference type="Pfam" id="PF03009">
    <property type="entry name" value="GDPD"/>
    <property type="match status" value="1"/>
</dbReference>
<feature type="domain" description="GP-PDE" evidence="1">
    <location>
        <begin position="14"/>
        <end position="255"/>
    </location>
</feature>
<organism evidence="2 3">
    <name type="scientific">Wickerhamiella sorbophila</name>
    <dbReference type="NCBI Taxonomy" id="45607"/>
    <lineage>
        <taxon>Eukaryota</taxon>
        <taxon>Fungi</taxon>
        <taxon>Dikarya</taxon>
        <taxon>Ascomycota</taxon>
        <taxon>Saccharomycotina</taxon>
        <taxon>Dipodascomycetes</taxon>
        <taxon>Dipodascales</taxon>
        <taxon>Trichomonascaceae</taxon>
        <taxon>Wickerhamiella</taxon>
    </lineage>
</organism>
<dbReference type="EMBL" id="NDIQ01000022">
    <property type="protein sequence ID" value="PRT55790.1"/>
    <property type="molecule type" value="Genomic_DNA"/>
</dbReference>